<accession>A0ABP6UNL7</accession>
<proteinExistence type="inferred from homology"/>
<evidence type="ECO:0000313" key="9">
    <source>
        <dbReference type="EMBL" id="GAA3513577.1"/>
    </source>
</evidence>
<reference evidence="10" key="1">
    <citation type="journal article" date="2019" name="Int. J. Syst. Evol. Microbiol.">
        <title>The Global Catalogue of Microorganisms (GCM) 10K type strain sequencing project: providing services to taxonomists for standard genome sequencing and annotation.</title>
        <authorList>
            <consortium name="The Broad Institute Genomics Platform"/>
            <consortium name="The Broad Institute Genome Sequencing Center for Infectious Disease"/>
            <person name="Wu L."/>
            <person name="Ma J."/>
        </authorList>
    </citation>
    <scope>NUCLEOTIDE SEQUENCE [LARGE SCALE GENOMIC DNA]</scope>
    <source>
        <strain evidence="10">JCM 17106</strain>
    </source>
</reference>
<comment type="subcellular location">
    <subcellularLocation>
        <location evidence="7">Cell membrane</location>
    </subcellularLocation>
</comment>
<feature type="domain" description="3-deoxy-D-manno-octulosonic-acid transferase N-terminal" evidence="8">
    <location>
        <begin position="18"/>
        <end position="179"/>
    </location>
</feature>
<dbReference type="EC" id="2.4.99.12" evidence="2 7"/>
<dbReference type="InterPro" id="IPR007507">
    <property type="entry name" value="Glycos_transf_N"/>
</dbReference>
<evidence type="ECO:0000256" key="4">
    <source>
        <dbReference type="ARBA" id="ARBA00022679"/>
    </source>
</evidence>
<dbReference type="InterPro" id="IPR039901">
    <property type="entry name" value="Kdotransferase"/>
</dbReference>
<evidence type="ECO:0000313" key="10">
    <source>
        <dbReference type="Proteomes" id="UP001500459"/>
    </source>
</evidence>
<sequence length="390" mass="44426">MFATGRADVFKQLEKIFPVRKPVLWLHCASLGEYEQGVPVMEALKKQYPDYLLLVTFFSPSGYEVKKKNSLADVTVYLPVDTKTNAKKFVQLINPTIAVFVKYDFWPNYFAVLHKNAVPIVMVSAAFREDQVFFKWYGGFLRNSLKNVKHFFVQDVSSQKLLENIGFSNVTISGDTRFDRVSHQIEMDNRIDFISEFIGERLCIVIGSSWPEDEDVFIDFVNDYSDQICFIIAPHEIKDANIRSLQNKLTTTSVLFSEMGNKNLQEYQVFIMNTIGYLSRVYSYANIAYVGGAMGTSGLHNILEPATFGIPIIIGKNFDDFREAKQLQKLAGLFSIHTALEFSDVVHKLVVNKKFREQTGMISGHFINSNTGATDMIAVYLIDQLNQIKE</sequence>
<evidence type="ECO:0000256" key="2">
    <source>
        <dbReference type="ARBA" id="ARBA00012621"/>
    </source>
</evidence>
<evidence type="ECO:0000259" key="8">
    <source>
        <dbReference type="Pfam" id="PF04413"/>
    </source>
</evidence>
<comment type="similarity">
    <text evidence="7">Belongs to the glycosyltransferase group 1 family.</text>
</comment>
<comment type="function">
    <text evidence="7">Involved in lipopolysaccharide (LPS) biosynthesis. Catalyzes the transfer of 3-deoxy-D-manno-octulosonate (Kdo) residue(s) from CMP-Kdo to lipid IV(A), the tetraacyldisaccharide-1,4'-bisphosphate precursor of lipid A.</text>
</comment>
<evidence type="ECO:0000256" key="1">
    <source>
        <dbReference type="ARBA" id="ARBA00004713"/>
    </source>
</evidence>
<dbReference type="PANTHER" id="PTHR42755">
    <property type="entry name" value="3-DEOXY-MANNO-OCTULOSONATE CYTIDYLYLTRANSFERASE"/>
    <property type="match status" value="1"/>
</dbReference>
<keyword evidence="7" id="KW-0448">Lipopolysaccharide biosynthesis</keyword>
<dbReference type="Pfam" id="PF04413">
    <property type="entry name" value="Glycos_transf_N"/>
    <property type="match status" value="1"/>
</dbReference>
<comment type="pathway">
    <text evidence="1 7">Bacterial outer membrane biogenesis; LPS core biosynthesis.</text>
</comment>
<dbReference type="Gene3D" id="3.40.50.11720">
    <property type="entry name" value="3-Deoxy-D-manno-octulosonic-acid transferase, N-terminal domain"/>
    <property type="match status" value="1"/>
</dbReference>
<dbReference type="InterPro" id="IPR038107">
    <property type="entry name" value="Glycos_transf_N_sf"/>
</dbReference>
<evidence type="ECO:0000256" key="5">
    <source>
        <dbReference type="ARBA" id="ARBA00031445"/>
    </source>
</evidence>
<name>A0ABP6UNL7_9FLAO</name>
<dbReference type="Proteomes" id="UP001500459">
    <property type="component" value="Unassembled WGS sequence"/>
</dbReference>
<keyword evidence="4 7" id="KW-0808">Transferase</keyword>
<dbReference type="Gene3D" id="3.40.50.2000">
    <property type="entry name" value="Glycogen Phosphorylase B"/>
    <property type="match status" value="1"/>
</dbReference>
<dbReference type="EMBL" id="BAABCW010000012">
    <property type="protein sequence ID" value="GAA3513577.1"/>
    <property type="molecule type" value="Genomic_DNA"/>
</dbReference>
<gene>
    <name evidence="9" type="ORF">GCM10022393_29220</name>
</gene>
<keyword evidence="7" id="KW-0472">Membrane</keyword>
<evidence type="ECO:0000256" key="3">
    <source>
        <dbReference type="ARBA" id="ARBA00019077"/>
    </source>
</evidence>
<evidence type="ECO:0000256" key="6">
    <source>
        <dbReference type="ARBA" id="ARBA00049183"/>
    </source>
</evidence>
<evidence type="ECO:0000256" key="7">
    <source>
        <dbReference type="RuleBase" id="RU365103"/>
    </source>
</evidence>
<dbReference type="PANTHER" id="PTHR42755:SF1">
    <property type="entry name" value="3-DEOXY-D-MANNO-OCTULOSONIC ACID TRANSFERASE, MITOCHONDRIAL-RELATED"/>
    <property type="match status" value="1"/>
</dbReference>
<comment type="caution">
    <text evidence="9">The sequence shown here is derived from an EMBL/GenBank/DDBJ whole genome shotgun (WGS) entry which is preliminary data.</text>
</comment>
<keyword evidence="10" id="KW-1185">Reference proteome</keyword>
<comment type="catalytic activity">
    <reaction evidence="6 7">
        <text>lipid IVA (E. coli) + CMP-3-deoxy-beta-D-manno-octulosonate = alpha-Kdo-(2-&gt;6)-lipid IVA (E. coli) + CMP + H(+)</text>
        <dbReference type="Rhea" id="RHEA:28066"/>
        <dbReference type="ChEBI" id="CHEBI:15378"/>
        <dbReference type="ChEBI" id="CHEBI:58603"/>
        <dbReference type="ChEBI" id="CHEBI:60364"/>
        <dbReference type="ChEBI" id="CHEBI:60377"/>
        <dbReference type="ChEBI" id="CHEBI:85987"/>
        <dbReference type="EC" id="2.4.99.12"/>
    </reaction>
</comment>
<protein>
    <recommendedName>
        <fullName evidence="3 7">3-deoxy-D-manno-octulosonic acid transferase</fullName>
        <shortName evidence="7">Kdo transferase</shortName>
        <ecNumber evidence="2 7">2.4.99.12</ecNumber>
    </recommendedName>
    <alternativeName>
        <fullName evidence="5 7">Lipid IV(A) 3-deoxy-D-manno-octulosonic acid transferase</fullName>
    </alternativeName>
</protein>
<keyword evidence="7" id="KW-1003">Cell membrane</keyword>
<organism evidence="9 10">
    <name type="scientific">Aquimarina addita</name>
    <dbReference type="NCBI Taxonomy" id="870485"/>
    <lineage>
        <taxon>Bacteria</taxon>
        <taxon>Pseudomonadati</taxon>
        <taxon>Bacteroidota</taxon>
        <taxon>Flavobacteriia</taxon>
        <taxon>Flavobacteriales</taxon>
        <taxon>Flavobacteriaceae</taxon>
        <taxon>Aquimarina</taxon>
    </lineage>
</organism>